<reference evidence="8 9" key="1">
    <citation type="submission" date="2024-02" db="EMBL/GenBank/DDBJ databases">
        <title>A novel Wenzhouxiangellaceae bacterium, isolated from coastal sediments.</title>
        <authorList>
            <person name="Du Z.-J."/>
            <person name="Ye Y.-Q."/>
            <person name="Zhang X.-Y."/>
        </authorList>
    </citation>
    <scope>NUCLEOTIDE SEQUENCE [LARGE SCALE GENOMIC DNA]</scope>
    <source>
        <strain evidence="8 9">CH-27</strain>
    </source>
</reference>
<dbReference type="InterPro" id="IPR003726">
    <property type="entry name" value="HCY_dom"/>
</dbReference>
<organism evidence="8 9">
    <name type="scientific">Elongatibacter sediminis</name>
    <dbReference type="NCBI Taxonomy" id="3119006"/>
    <lineage>
        <taxon>Bacteria</taxon>
        <taxon>Pseudomonadati</taxon>
        <taxon>Pseudomonadota</taxon>
        <taxon>Gammaproteobacteria</taxon>
        <taxon>Chromatiales</taxon>
        <taxon>Wenzhouxiangellaceae</taxon>
        <taxon>Elongatibacter</taxon>
    </lineage>
</organism>
<evidence type="ECO:0000313" key="9">
    <source>
        <dbReference type="Proteomes" id="UP001359886"/>
    </source>
</evidence>
<keyword evidence="4 6" id="KW-0862">Zinc</keyword>
<sequence length="333" mass="36340">MRKQRQPRSSQGHTRNCLNDLIDTQGFAIIDGALATELERHGADLDDPLWSARCLMEAPELITRVHRDYLEAGADIILSATYQASEAGFRSRGLKPGEARDLMRLGVRLARDERDRHLRRTTRLNARPRPLVAASLGPYGACQHDGSEYHGRYPASWREVQAFHAARLDVLADSGADLLAFETIPSRPEAEGIADLLAAQDGPPAWVSFSCRNDVEVSHGEPLAECLAALDHHPRIVAAGINCTAPRHLGPLLQSVAGSELTLIVYPNSGETWVSGENRWRGEGNADFDVEGWYRAGARAIGGCCRTGPDQIRQIRAALTRAAELSGPPGRHG</sequence>
<dbReference type="PANTHER" id="PTHR46015">
    <property type="entry name" value="ZGC:172121"/>
    <property type="match status" value="1"/>
</dbReference>
<feature type="binding site" evidence="6">
    <location>
        <position position="305"/>
    </location>
    <ligand>
        <name>Zn(2+)</name>
        <dbReference type="ChEBI" id="CHEBI:29105"/>
    </ligand>
</feature>
<evidence type="ECO:0000313" key="8">
    <source>
        <dbReference type="EMBL" id="MEJ8568326.1"/>
    </source>
</evidence>
<evidence type="ECO:0000256" key="4">
    <source>
        <dbReference type="ARBA" id="ARBA00022833"/>
    </source>
</evidence>
<dbReference type="GO" id="GO:0032259">
    <property type="term" value="P:methylation"/>
    <property type="evidence" value="ECO:0007669"/>
    <property type="project" value="UniProtKB-KW"/>
</dbReference>
<keyword evidence="9" id="KW-1185">Reference proteome</keyword>
<accession>A0AAW9RL42</accession>
<feature type="binding site" evidence="6">
    <location>
        <position position="243"/>
    </location>
    <ligand>
        <name>Zn(2+)</name>
        <dbReference type="ChEBI" id="CHEBI:29105"/>
    </ligand>
</feature>
<evidence type="ECO:0000256" key="3">
    <source>
        <dbReference type="ARBA" id="ARBA00022723"/>
    </source>
</evidence>
<evidence type="ECO:0000259" key="7">
    <source>
        <dbReference type="PROSITE" id="PS50970"/>
    </source>
</evidence>
<dbReference type="FunFam" id="3.20.20.330:FF:000002">
    <property type="entry name" value="Homocysteine S-methyltransferase"/>
    <property type="match status" value="1"/>
</dbReference>
<evidence type="ECO:0000256" key="1">
    <source>
        <dbReference type="ARBA" id="ARBA00022603"/>
    </source>
</evidence>
<protein>
    <recommendedName>
        <fullName evidence="5">S-methylmethionine:homocysteine methyltransferase</fullName>
    </recommendedName>
</protein>
<dbReference type="RefSeq" id="WP_354695645.1">
    <property type="nucleotide sequence ID" value="NZ_JAZHOG010000007.1"/>
</dbReference>
<feature type="binding site" evidence="6">
    <location>
        <position position="304"/>
    </location>
    <ligand>
        <name>Zn(2+)</name>
        <dbReference type="ChEBI" id="CHEBI:29105"/>
    </ligand>
</feature>
<dbReference type="Proteomes" id="UP001359886">
    <property type="component" value="Unassembled WGS sequence"/>
</dbReference>
<evidence type="ECO:0000256" key="5">
    <source>
        <dbReference type="ARBA" id="ARBA00076752"/>
    </source>
</evidence>
<dbReference type="PROSITE" id="PS50970">
    <property type="entry name" value="HCY"/>
    <property type="match status" value="1"/>
</dbReference>
<comment type="cofactor">
    <cofactor evidence="6">
        <name>Zn(2+)</name>
        <dbReference type="ChEBI" id="CHEBI:29105"/>
    </cofactor>
</comment>
<dbReference type="GO" id="GO:0033528">
    <property type="term" value="P:S-methylmethionine cycle"/>
    <property type="evidence" value="ECO:0007669"/>
    <property type="project" value="TreeGrafter"/>
</dbReference>
<feature type="domain" description="Hcy-binding" evidence="7">
    <location>
        <begin position="16"/>
        <end position="319"/>
    </location>
</feature>
<dbReference type="Pfam" id="PF02574">
    <property type="entry name" value="S-methyl_trans"/>
    <property type="match status" value="1"/>
</dbReference>
<keyword evidence="3 6" id="KW-0479">Metal-binding</keyword>
<dbReference type="NCBIfam" id="NF007020">
    <property type="entry name" value="PRK09485.1"/>
    <property type="match status" value="1"/>
</dbReference>
<gene>
    <name evidence="8" type="primary">mmuM</name>
    <name evidence="8" type="ORF">V3330_11885</name>
</gene>
<dbReference type="SUPFAM" id="SSF82282">
    <property type="entry name" value="Homocysteine S-methyltransferase"/>
    <property type="match status" value="1"/>
</dbReference>
<dbReference type="PANTHER" id="PTHR46015:SF1">
    <property type="entry name" value="HOMOCYSTEINE S-METHYLTRANSFERASE-LIKE ISOFORM 1"/>
    <property type="match status" value="1"/>
</dbReference>
<dbReference type="InterPro" id="IPR051486">
    <property type="entry name" value="Hcy_S-methyltransferase"/>
</dbReference>
<dbReference type="GO" id="GO:0008270">
    <property type="term" value="F:zinc ion binding"/>
    <property type="evidence" value="ECO:0007669"/>
    <property type="project" value="InterPro"/>
</dbReference>
<comment type="caution">
    <text evidence="8">The sequence shown here is derived from an EMBL/GenBank/DDBJ whole genome shotgun (WGS) entry which is preliminary data.</text>
</comment>
<dbReference type="GO" id="GO:0008898">
    <property type="term" value="F:S-adenosylmethionine-homocysteine S-methyltransferase activity"/>
    <property type="evidence" value="ECO:0007669"/>
    <property type="project" value="TreeGrafter"/>
</dbReference>
<dbReference type="PIRSF" id="PIRSF037505">
    <property type="entry name" value="Betaine_HMT"/>
    <property type="match status" value="1"/>
</dbReference>
<evidence type="ECO:0000256" key="6">
    <source>
        <dbReference type="PROSITE-ProRule" id="PRU00333"/>
    </source>
</evidence>
<keyword evidence="2 6" id="KW-0808">Transferase</keyword>
<name>A0AAW9RL42_9GAMM</name>
<evidence type="ECO:0000256" key="2">
    <source>
        <dbReference type="ARBA" id="ARBA00022679"/>
    </source>
</evidence>
<dbReference type="EMBL" id="JAZHOG010000007">
    <property type="protein sequence ID" value="MEJ8568326.1"/>
    <property type="molecule type" value="Genomic_DNA"/>
</dbReference>
<keyword evidence="1 6" id="KW-0489">Methyltransferase</keyword>
<dbReference type="Gene3D" id="3.20.20.330">
    <property type="entry name" value="Homocysteine-binding-like domain"/>
    <property type="match status" value="1"/>
</dbReference>
<proteinExistence type="predicted"/>
<dbReference type="InterPro" id="IPR036589">
    <property type="entry name" value="HCY_dom_sf"/>
</dbReference>
<dbReference type="InterPro" id="IPR017226">
    <property type="entry name" value="BHMT-like"/>
</dbReference>
<dbReference type="AlphaFoldDB" id="A0AAW9RL42"/>
<dbReference type="GO" id="GO:0009086">
    <property type="term" value="P:methionine biosynthetic process"/>
    <property type="evidence" value="ECO:0007669"/>
    <property type="project" value="InterPro"/>
</dbReference>